<proteinExistence type="predicted"/>
<sequence>MTRRERRKVRVHLRTNNGRWRVGIRRIMSDRGYNVDLGWWFIAVRENDGVGVHRGFWDLGFGRTQNRWRKARRARRKAAGR</sequence>
<comment type="caution">
    <text evidence="1">The sequence shown here is derived from an EMBL/GenBank/DDBJ whole genome shotgun (WGS) entry which is preliminary data.</text>
</comment>
<reference evidence="1 2" key="1">
    <citation type="submission" date="2015-02" db="EMBL/GenBank/DDBJ databases">
        <title>Draft genome sequences of ten Microbacterium spp. with emphasis on heavy metal contaminated environments.</title>
        <authorList>
            <person name="Corretto E."/>
        </authorList>
    </citation>
    <scope>NUCLEOTIDE SEQUENCE [LARGE SCALE GENOMIC DNA]</scope>
    <source>
        <strain evidence="1 2">DSM 8608</strain>
    </source>
</reference>
<dbReference type="Proteomes" id="UP000034098">
    <property type="component" value="Unassembled WGS sequence"/>
</dbReference>
<organism evidence="1 2">
    <name type="scientific">Microbacterium trichothecenolyticum</name>
    <name type="common">Aureobacterium trichothecenolyticum</name>
    <dbReference type="NCBI Taxonomy" id="69370"/>
    <lineage>
        <taxon>Bacteria</taxon>
        <taxon>Bacillati</taxon>
        <taxon>Actinomycetota</taxon>
        <taxon>Actinomycetes</taxon>
        <taxon>Micrococcales</taxon>
        <taxon>Microbacteriaceae</taxon>
        <taxon>Microbacterium</taxon>
    </lineage>
</organism>
<dbReference type="AlphaFoldDB" id="A0A0M2HME6"/>
<evidence type="ECO:0000313" key="1">
    <source>
        <dbReference type="EMBL" id="KJL45599.1"/>
    </source>
</evidence>
<name>A0A0M2HME6_MICTR</name>
<accession>A0A0M2HME6</accession>
<gene>
    <name evidence="1" type="ORF">RS82_00151</name>
</gene>
<protein>
    <submittedName>
        <fullName evidence="1">Uncharacterized protein</fullName>
    </submittedName>
</protein>
<dbReference type="EMBL" id="JYJA01000015">
    <property type="protein sequence ID" value="KJL45599.1"/>
    <property type="molecule type" value="Genomic_DNA"/>
</dbReference>
<evidence type="ECO:0000313" key="2">
    <source>
        <dbReference type="Proteomes" id="UP000034098"/>
    </source>
</evidence>
<keyword evidence="2" id="KW-1185">Reference proteome</keyword>
<dbReference type="RefSeq" id="WP_045296217.1">
    <property type="nucleotide sequence ID" value="NZ_JYJA01000015.1"/>
</dbReference>
<dbReference type="PATRIC" id="fig|69370.6.peg.158"/>